<dbReference type="KEGG" id="manr:MPAN_008120"/>
<name>A0A7R7ZGC9_9MOLU</name>
<accession>A0A7R7ZGC9</accession>
<feature type="compositionally biased region" description="Acidic residues" evidence="1">
    <location>
        <begin position="148"/>
        <end position="160"/>
    </location>
</feature>
<sequence length="160" mass="17654">MNLLLAGVMLFSGGSVIAMQNEEISDVVNDTVEHVSQYVQNRLGRRIADTVSETGFPYPQEAFLSTLTEDQVFAITSEIDVINATYDWSNMTEEEISVALQEVHQMLDDLYTELGVEAPQTQNQYRGANSKAKGKASSENAGTYDGECPYDDIVDDSDIL</sequence>
<gene>
    <name evidence="2" type="ORF">MPAN_008120</name>
</gene>
<reference evidence="2" key="1">
    <citation type="submission" date="2021-01" db="EMBL/GenBank/DDBJ databases">
        <title>Draft genome sequence of Acholeplasmataceae bacterium strain Mahy22.</title>
        <authorList>
            <person name="Watanabe M."/>
            <person name="Kojima H."/>
            <person name="Fukui M."/>
        </authorList>
    </citation>
    <scope>NUCLEOTIDE SEQUENCE</scope>
    <source>
        <strain evidence="2">Mahy22</strain>
    </source>
</reference>
<dbReference type="EMBL" id="AP024412">
    <property type="protein sequence ID" value="BCR35919.1"/>
    <property type="molecule type" value="Genomic_DNA"/>
</dbReference>
<protein>
    <submittedName>
        <fullName evidence="2">Uncharacterized protein</fullName>
    </submittedName>
</protein>
<evidence type="ECO:0000313" key="2">
    <source>
        <dbReference type="EMBL" id="BCR35919.1"/>
    </source>
</evidence>
<evidence type="ECO:0000313" key="3">
    <source>
        <dbReference type="Proteomes" id="UP000620133"/>
    </source>
</evidence>
<dbReference type="Proteomes" id="UP000620133">
    <property type="component" value="Chromosome"/>
</dbReference>
<evidence type="ECO:0000256" key="1">
    <source>
        <dbReference type="SAM" id="MobiDB-lite"/>
    </source>
</evidence>
<keyword evidence="3" id="KW-1185">Reference proteome</keyword>
<organism evidence="2 3">
    <name type="scientific">Mariniplasma anaerobium</name>
    <dbReference type="NCBI Taxonomy" id="2735436"/>
    <lineage>
        <taxon>Bacteria</taxon>
        <taxon>Bacillati</taxon>
        <taxon>Mycoplasmatota</taxon>
        <taxon>Mollicutes</taxon>
        <taxon>Acholeplasmatales</taxon>
        <taxon>Acholeplasmataceae</taxon>
        <taxon>Mariniplasma</taxon>
    </lineage>
</organism>
<feature type="region of interest" description="Disordered" evidence="1">
    <location>
        <begin position="121"/>
        <end position="160"/>
    </location>
</feature>
<dbReference type="RefSeq" id="WP_231756814.1">
    <property type="nucleotide sequence ID" value="NZ_AP024412.1"/>
</dbReference>
<proteinExistence type="predicted"/>
<dbReference type="AlphaFoldDB" id="A0A7R7ZGC9"/>